<comment type="subcellular location">
    <subcellularLocation>
        <location evidence="1">Membrane</location>
        <topology evidence="1">Multi-pass membrane protein</topology>
    </subcellularLocation>
</comment>
<dbReference type="EMBL" id="LCWF01000091">
    <property type="protein sequence ID" value="KKY20900.1"/>
    <property type="molecule type" value="Genomic_DNA"/>
</dbReference>
<dbReference type="PANTHER" id="PTHR23502:SF74">
    <property type="entry name" value="MAJOR FACILITATOR SUPERFAMILY (MFS) PROFILE DOMAIN-CONTAINING PROTEIN"/>
    <property type="match status" value="1"/>
</dbReference>
<protein>
    <submittedName>
        <fullName evidence="7">Putative polyamine transporter 3</fullName>
    </submittedName>
</protein>
<evidence type="ECO:0000313" key="8">
    <source>
        <dbReference type="Proteomes" id="UP000053317"/>
    </source>
</evidence>
<feature type="transmembrane region" description="Helical" evidence="6">
    <location>
        <begin position="172"/>
        <end position="195"/>
    </location>
</feature>
<evidence type="ECO:0000256" key="3">
    <source>
        <dbReference type="ARBA" id="ARBA00022989"/>
    </source>
</evidence>
<keyword evidence="3 6" id="KW-1133">Transmembrane helix</keyword>
<evidence type="ECO:0000256" key="2">
    <source>
        <dbReference type="ARBA" id="ARBA00022692"/>
    </source>
</evidence>
<accession>A0A0G2GW31</accession>
<feature type="transmembrane region" description="Helical" evidence="6">
    <location>
        <begin position="202"/>
        <end position="221"/>
    </location>
</feature>
<feature type="transmembrane region" description="Helical" evidence="6">
    <location>
        <begin position="99"/>
        <end position="121"/>
    </location>
</feature>
<dbReference type="GO" id="GO:0022857">
    <property type="term" value="F:transmembrane transporter activity"/>
    <property type="evidence" value="ECO:0007669"/>
    <property type="project" value="TreeGrafter"/>
</dbReference>
<keyword evidence="4 6" id="KW-0472">Membrane</keyword>
<feature type="transmembrane region" description="Helical" evidence="6">
    <location>
        <begin position="233"/>
        <end position="256"/>
    </location>
</feature>
<evidence type="ECO:0000256" key="6">
    <source>
        <dbReference type="SAM" id="Phobius"/>
    </source>
</evidence>
<dbReference type="OrthoDB" id="5141738at2759"/>
<evidence type="ECO:0000313" key="7">
    <source>
        <dbReference type="EMBL" id="KKY20900.1"/>
    </source>
</evidence>
<dbReference type="GO" id="GO:0005886">
    <property type="term" value="C:plasma membrane"/>
    <property type="evidence" value="ECO:0007669"/>
    <property type="project" value="TreeGrafter"/>
</dbReference>
<evidence type="ECO:0000256" key="4">
    <source>
        <dbReference type="ARBA" id="ARBA00023136"/>
    </source>
</evidence>
<dbReference type="AlphaFoldDB" id="A0A0G2GW31"/>
<evidence type="ECO:0000256" key="1">
    <source>
        <dbReference type="ARBA" id="ARBA00004141"/>
    </source>
</evidence>
<reference evidence="7 8" key="1">
    <citation type="submission" date="2015-05" db="EMBL/GenBank/DDBJ databases">
        <title>Distinctive expansion of gene families associated with plant cell wall degradation and secondary metabolism in the genomes of grapevine trunk pathogens.</title>
        <authorList>
            <person name="Lawrence D.P."/>
            <person name="Travadon R."/>
            <person name="Rolshausen P.E."/>
            <person name="Baumgartner K."/>
        </authorList>
    </citation>
    <scope>NUCLEOTIDE SEQUENCE [LARGE SCALE GENOMIC DNA]</scope>
    <source>
        <strain evidence="7">UCRPC4</strain>
    </source>
</reference>
<dbReference type="PANTHER" id="PTHR23502">
    <property type="entry name" value="MAJOR FACILITATOR SUPERFAMILY"/>
    <property type="match status" value="1"/>
</dbReference>
<dbReference type="InterPro" id="IPR036259">
    <property type="entry name" value="MFS_trans_sf"/>
</dbReference>
<feature type="transmembrane region" description="Helical" evidence="6">
    <location>
        <begin position="57"/>
        <end position="79"/>
    </location>
</feature>
<dbReference type="Proteomes" id="UP000053317">
    <property type="component" value="Unassembled WGS sequence"/>
</dbReference>
<sequence>MPESYAPILLRRKAKQLRSQTGNPNIVARFELEPQTWRYLATTVLSRPFHMLIHESIVLFTCIYISLAYGILYLFFQAYPIIFQGTNSVYHFTPLQSGLAFIPIGIGACLCAFIFFTWDHYLYKHIALRSPWTSIEEYRRLPLACLGGPFLVLSLFWLGFTSSTTPALNPFIPILSGTTFGLGFLLIMMAMLNYLTDAYETYAASAQAVASCCRSVFGALLPLAAAKMFSTLGIRWACATLGFIALVVTCIPFGFVRWGERIRGGSKFCRELKKIKEREEREEESRRQREMEMEMDKQRKRDGQVVGGGDYDNNDDYDFDE</sequence>
<keyword evidence="8" id="KW-1185">Reference proteome</keyword>
<keyword evidence="2 6" id="KW-0812">Transmembrane</keyword>
<feature type="transmembrane region" description="Helical" evidence="6">
    <location>
        <begin position="141"/>
        <end position="160"/>
    </location>
</feature>
<reference evidence="7 8" key="2">
    <citation type="submission" date="2015-05" db="EMBL/GenBank/DDBJ databases">
        <authorList>
            <person name="Morales-Cruz A."/>
            <person name="Amrine K.C."/>
            <person name="Cantu D."/>
        </authorList>
    </citation>
    <scope>NUCLEOTIDE SEQUENCE [LARGE SCALE GENOMIC DNA]</scope>
    <source>
        <strain evidence="7">UCRPC4</strain>
    </source>
</reference>
<evidence type="ECO:0000256" key="5">
    <source>
        <dbReference type="SAM" id="MobiDB-lite"/>
    </source>
</evidence>
<dbReference type="SUPFAM" id="SSF103473">
    <property type="entry name" value="MFS general substrate transporter"/>
    <property type="match status" value="1"/>
</dbReference>
<feature type="compositionally biased region" description="Basic and acidic residues" evidence="5">
    <location>
        <begin position="277"/>
        <end position="303"/>
    </location>
</feature>
<dbReference type="Gene3D" id="1.20.1250.20">
    <property type="entry name" value="MFS general substrate transporter like domains"/>
    <property type="match status" value="1"/>
</dbReference>
<feature type="compositionally biased region" description="Acidic residues" evidence="5">
    <location>
        <begin position="312"/>
        <end position="321"/>
    </location>
</feature>
<comment type="caution">
    <text evidence="7">The sequence shown here is derived from an EMBL/GenBank/DDBJ whole genome shotgun (WGS) entry which is preliminary data.</text>
</comment>
<gene>
    <name evidence="7" type="ORF">UCRPC4_g03976</name>
</gene>
<proteinExistence type="predicted"/>
<organism evidence="7 8">
    <name type="scientific">Phaeomoniella chlamydospora</name>
    <name type="common">Phaeoacremonium chlamydosporum</name>
    <dbReference type="NCBI Taxonomy" id="158046"/>
    <lineage>
        <taxon>Eukaryota</taxon>
        <taxon>Fungi</taxon>
        <taxon>Dikarya</taxon>
        <taxon>Ascomycota</taxon>
        <taxon>Pezizomycotina</taxon>
        <taxon>Eurotiomycetes</taxon>
        <taxon>Chaetothyriomycetidae</taxon>
        <taxon>Phaeomoniellales</taxon>
        <taxon>Phaeomoniellaceae</taxon>
        <taxon>Phaeomoniella</taxon>
    </lineage>
</organism>
<name>A0A0G2GW31_PHACM</name>
<feature type="region of interest" description="Disordered" evidence="5">
    <location>
        <begin position="277"/>
        <end position="321"/>
    </location>
</feature>